<gene>
    <name evidence="2" type="ORF">N5I32_13965</name>
</gene>
<feature type="domain" description="Glycosyl transferase family 25" evidence="1">
    <location>
        <begin position="17"/>
        <end position="189"/>
    </location>
</feature>
<dbReference type="RefSeq" id="WP_261496485.1">
    <property type="nucleotide sequence ID" value="NZ_JAOCQF010000002.1"/>
</dbReference>
<proteinExistence type="predicted"/>
<dbReference type="InterPro" id="IPR002654">
    <property type="entry name" value="Glyco_trans_25"/>
</dbReference>
<sequence length="290" mass="31451">MQGHATNDATTAQAACLMVNLDRQADRRALMEATLARAGVTAAISPAVDASRTEVQASIQEMEADGRLAPFALQDQACTLSHLAALRGFLAGKASHCLILEDDVFAARDLGDWLSPLDWWPAGADVVRFEAWHSPRLKQLLAPAAARFSGREVRRILSRSPGTAGYVISRAAAERVLAEPRIVMPIDHMLFNPNQSRLARELRLYQVVPGLVIQGNEPPGSSRPAHPGTGLRRRRARGLGRMAQKLHRGATELRLLPLQLWQMAAHGARLVKVTYLDHTGAGVTAPAHSS</sequence>
<dbReference type="Proteomes" id="UP001205601">
    <property type="component" value="Unassembled WGS sequence"/>
</dbReference>
<evidence type="ECO:0000313" key="3">
    <source>
        <dbReference type="Proteomes" id="UP001205601"/>
    </source>
</evidence>
<dbReference type="EMBL" id="JAOCQF010000002">
    <property type="protein sequence ID" value="MCT8330627.1"/>
    <property type="molecule type" value="Genomic_DNA"/>
</dbReference>
<evidence type="ECO:0000313" key="2">
    <source>
        <dbReference type="EMBL" id="MCT8330627.1"/>
    </source>
</evidence>
<protein>
    <submittedName>
        <fullName evidence="2">Glycosyltransferase family 25 protein</fullName>
    </submittedName>
</protein>
<accession>A0ABT2NNW5</accession>
<dbReference type="Pfam" id="PF01755">
    <property type="entry name" value="Glyco_transf_25"/>
    <property type="match status" value="1"/>
</dbReference>
<organism evidence="2 3">
    <name type="scientific">Albidovulum sediminis</name>
    <dbReference type="NCBI Taxonomy" id="3066345"/>
    <lineage>
        <taxon>Bacteria</taxon>
        <taxon>Pseudomonadati</taxon>
        <taxon>Pseudomonadota</taxon>
        <taxon>Alphaproteobacteria</taxon>
        <taxon>Rhodobacterales</taxon>
        <taxon>Paracoccaceae</taxon>
        <taxon>Albidovulum</taxon>
    </lineage>
</organism>
<name>A0ABT2NNW5_9RHOB</name>
<keyword evidence="3" id="KW-1185">Reference proteome</keyword>
<comment type="caution">
    <text evidence="2">The sequence shown here is derived from an EMBL/GenBank/DDBJ whole genome shotgun (WGS) entry which is preliminary data.</text>
</comment>
<reference evidence="3" key="1">
    <citation type="submission" date="2023-07" db="EMBL/GenBank/DDBJ databases">
        <title>Defluviimonas sediminis sp. nov., isolated from mangrove sediment.</title>
        <authorList>
            <person name="Liu L."/>
            <person name="Li J."/>
            <person name="Huang Y."/>
            <person name="Pan J."/>
            <person name="Li M."/>
        </authorList>
    </citation>
    <scope>NUCLEOTIDE SEQUENCE [LARGE SCALE GENOMIC DNA]</scope>
    <source>
        <strain evidence="3">FT324</strain>
    </source>
</reference>
<evidence type="ECO:0000259" key="1">
    <source>
        <dbReference type="Pfam" id="PF01755"/>
    </source>
</evidence>
<dbReference type="CDD" id="cd06532">
    <property type="entry name" value="Glyco_transf_25"/>
    <property type="match status" value="1"/>
</dbReference>